<dbReference type="AlphaFoldDB" id="A0A7W6K4Z1"/>
<sequence>MTDKRSSFFDAVDQMHANWNPVKACNDLGLPAVYVRDNEVVWQFPNGDIVSDVDGGDRALKALNSASRGDQADMARRIRTRYEALTEQDSGGSISVDWDEIIDEIWEEEQRGNVQS</sequence>
<reference evidence="1 2" key="1">
    <citation type="submission" date="2020-08" db="EMBL/GenBank/DDBJ databases">
        <title>Genomic Encyclopedia of Type Strains, Phase IV (KMG-IV): sequencing the most valuable type-strain genomes for metagenomic binning, comparative biology and taxonomic classification.</title>
        <authorList>
            <person name="Goeker M."/>
        </authorList>
    </citation>
    <scope>NUCLEOTIDE SEQUENCE [LARGE SCALE GENOMIC DNA]</scope>
    <source>
        <strain evidence="1 2">DSM 26385</strain>
    </source>
</reference>
<proteinExistence type="predicted"/>
<keyword evidence="2" id="KW-1185">Reference proteome</keyword>
<evidence type="ECO:0000313" key="1">
    <source>
        <dbReference type="EMBL" id="MBB4104386.1"/>
    </source>
</evidence>
<protein>
    <submittedName>
        <fullName evidence="1">Uncharacterized protein</fullName>
    </submittedName>
</protein>
<accession>A0A7W6K4Z1</accession>
<organism evidence="1 2">
    <name type="scientific">Allorhizobium borbori</name>
    <dbReference type="NCBI Taxonomy" id="485907"/>
    <lineage>
        <taxon>Bacteria</taxon>
        <taxon>Pseudomonadati</taxon>
        <taxon>Pseudomonadota</taxon>
        <taxon>Alphaproteobacteria</taxon>
        <taxon>Hyphomicrobiales</taxon>
        <taxon>Rhizobiaceae</taxon>
        <taxon>Rhizobium/Agrobacterium group</taxon>
        <taxon>Allorhizobium</taxon>
    </lineage>
</organism>
<comment type="caution">
    <text evidence="1">The sequence shown here is derived from an EMBL/GenBank/DDBJ whole genome shotgun (WGS) entry which is preliminary data.</text>
</comment>
<dbReference type="Proteomes" id="UP000584824">
    <property type="component" value="Unassembled WGS sequence"/>
</dbReference>
<evidence type="ECO:0000313" key="2">
    <source>
        <dbReference type="Proteomes" id="UP000584824"/>
    </source>
</evidence>
<dbReference type="RefSeq" id="WP_183793465.1">
    <property type="nucleotide sequence ID" value="NZ_JACIDU010000011.1"/>
</dbReference>
<gene>
    <name evidence="1" type="ORF">GGQ66_002960</name>
</gene>
<name>A0A7W6K4Z1_9HYPH</name>
<dbReference type="EMBL" id="JACIDU010000011">
    <property type="protein sequence ID" value="MBB4104386.1"/>
    <property type="molecule type" value="Genomic_DNA"/>
</dbReference>